<dbReference type="GeneID" id="41532920"/>
<evidence type="ECO:0008006" key="5">
    <source>
        <dbReference type="Google" id="ProtNLM"/>
    </source>
</evidence>
<evidence type="ECO:0000313" key="2">
    <source>
        <dbReference type="EMBL" id="ALG82610.1"/>
    </source>
</evidence>
<dbReference type="AlphaFoldDB" id="A0A0F7PAL7"/>
<dbReference type="Proteomes" id="UP000060390">
    <property type="component" value="Chromosome"/>
</dbReference>
<evidence type="ECO:0000313" key="3">
    <source>
        <dbReference type="Proteomes" id="UP000060390"/>
    </source>
</evidence>
<proteinExistence type="predicted"/>
<evidence type="ECO:0000313" key="1">
    <source>
        <dbReference type="EMBL" id="AKH98216.1"/>
    </source>
</evidence>
<keyword evidence="4" id="KW-1185">Reference proteome</keyword>
<organism evidence="1 4">
    <name type="scientific">Halanaeroarchaeum sulfurireducens</name>
    <dbReference type="NCBI Taxonomy" id="1604004"/>
    <lineage>
        <taxon>Archaea</taxon>
        <taxon>Methanobacteriati</taxon>
        <taxon>Methanobacteriota</taxon>
        <taxon>Stenosarchaea group</taxon>
        <taxon>Halobacteria</taxon>
        <taxon>Halobacteriales</taxon>
        <taxon>Halobacteriaceae</taxon>
        <taxon>Halanaeroarchaeum</taxon>
    </lineage>
</organism>
<reference evidence="3" key="2">
    <citation type="submission" date="2015-05" db="EMBL/GenBank/DDBJ databases">
        <title>Complete genome sequence of Halanaeroarchaeum sulfurireducens type strain M27-SA2, a sulfate-reducer haloarchaeon from marine anoxic lake Medee.</title>
        <authorList>
            <person name="Messina E."/>
            <person name="Kublanov I.V."/>
            <person name="Toshchakov S."/>
            <person name="Arcadi E."/>
            <person name="La Spada G."/>
            <person name="La Cono V."/>
            <person name="Yakimov M.M."/>
        </authorList>
    </citation>
    <scope>NUCLEOTIDE SEQUENCE [LARGE SCALE GENOMIC DNA]</scope>
    <source>
        <strain evidence="3">M27-SA2</strain>
    </source>
</reference>
<dbReference type="KEGG" id="hsf:HLASA_1729"/>
<reference evidence="1 4" key="1">
    <citation type="journal article" date="2015" name="ISME J.">
        <title>Elemental sulfur and acetate can support life of a novel strictly anaerobic haloarchaeon.</title>
        <authorList>
            <person name="Sorokin D.Y."/>
            <person name="Kublanov I.V."/>
            <person name="Gavrilov S.N."/>
            <person name="Rojo D."/>
            <person name="Roman P."/>
            <person name="Golyshin P.N."/>
            <person name="Slepak V.Z."/>
            <person name="Smedile F."/>
            <person name="Ferrer M."/>
            <person name="Messina E."/>
            <person name="La Cono V."/>
            <person name="Yakimov M.M."/>
        </authorList>
    </citation>
    <scope>NUCLEOTIDE SEQUENCE [LARGE SCALE GENOMIC DNA]</scope>
    <source>
        <strain evidence="1 4">HSR2</strain>
    </source>
</reference>
<name>A0A0F7PAL7_9EURY</name>
<protein>
    <recommendedName>
        <fullName evidence="5">Nucleoside 2-deoxyribosyltransferase</fullName>
    </recommendedName>
</protein>
<dbReference type="Proteomes" id="UP000069906">
    <property type="component" value="Chromosome"/>
</dbReference>
<reference evidence="2 3" key="3">
    <citation type="journal article" date="2016" name="Stand. Genomic Sci.">
        <title>Complete genome sequence of 'Halanaeroarchaeum sulfurireducens' M27-SA2, a sulfur-reducing and acetate-oxidizing haloarchaeon from the deep-sea hypersaline anoxic lake Medee.</title>
        <authorList>
            <person name="Messina E."/>
            <person name="Sorokin D.Y."/>
            <person name="Kublanov I.V."/>
            <person name="Toshchakov S."/>
            <person name="Lopatina A."/>
            <person name="Arcadi E."/>
            <person name="Smedile F."/>
            <person name="La Spada G."/>
            <person name="La Cono V."/>
            <person name="Yakimov M.M."/>
        </authorList>
    </citation>
    <scope>NUCLEOTIDE SEQUENCE [LARGE SCALE GENOMIC DNA]</scope>
    <source>
        <strain evidence="2 3">M27-SA2</strain>
    </source>
</reference>
<dbReference type="OrthoDB" id="351351at2157"/>
<dbReference type="KEGG" id="hsu:HLASF_1743"/>
<dbReference type="EMBL" id="CP008874">
    <property type="protein sequence ID" value="AKH98216.1"/>
    <property type="molecule type" value="Genomic_DNA"/>
</dbReference>
<dbReference type="EMBL" id="CP011564">
    <property type="protein sequence ID" value="ALG82610.1"/>
    <property type="molecule type" value="Genomic_DNA"/>
</dbReference>
<dbReference type="RefSeq" id="WP_144426101.1">
    <property type="nucleotide sequence ID" value="NZ_CP008874.1"/>
</dbReference>
<sequence>MPEKPLIDEYPHWVDETVPSGPGILNIHIFGPYRNDYQNILKEMAEYLRDNGYPGAKICTEIPNHDRPDDMSQPEFNWWESVFCMRNADAALFVFLESRDARLGDAPAQGLNSSAFAELAYWTHFFAPEKVGTHVIFEGEMSNKGSLIEGLIDLTDATQINVDPNDLESIKEHALTTCVNWVQ</sequence>
<accession>A0A0F7PAL7</accession>
<gene>
    <name evidence="2" type="ORF">HLASA_1729</name>
    <name evidence="1" type="ORF">HLASF_1743</name>
</gene>
<dbReference type="HOGENOM" id="CLU_1472045_0_0_2"/>
<evidence type="ECO:0000313" key="4">
    <source>
        <dbReference type="Proteomes" id="UP000069906"/>
    </source>
</evidence>